<feature type="domain" description="Cysteinyl-tRNA ligase anticodon binding" evidence="4">
    <location>
        <begin position="3"/>
        <end position="49"/>
    </location>
</feature>
<dbReference type="SUPFAM" id="SSF47323">
    <property type="entry name" value="Anticodon-binding domain of a subclass of class I aminoacyl-tRNA synthetases"/>
    <property type="match status" value="1"/>
</dbReference>
<dbReference type="AlphaFoldDB" id="A0A9D0YW02"/>
<keyword evidence="2" id="KW-0547">Nucleotide-binding</keyword>
<dbReference type="InterPro" id="IPR056411">
    <property type="entry name" value="CysS_C"/>
</dbReference>
<evidence type="ECO:0000313" key="5">
    <source>
        <dbReference type="EMBL" id="HIQ62997.1"/>
    </source>
</evidence>
<evidence type="ECO:0000256" key="2">
    <source>
        <dbReference type="ARBA" id="ARBA00022741"/>
    </source>
</evidence>
<evidence type="ECO:0000313" key="6">
    <source>
        <dbReference type="Proteomes" id="UP000886819"/>
    </source>
</evidence>
<keyword evidence="3" id="KW-0067">ATP-binding</keyword>
<dbReference type="GO" id="GO:0006418">
    <property type="term" value="P:tRNA aminoacylation for protein translation"/>
    <property type="evidence" value="ECO:0007669"/>
    <property type="project" value="InterPro"/>
</dbReference>
<protein>
    <submittedName>
        <fullName evidence="5">Cysteine--tRNA ligase</fullName>
    </submittedName>
</protein>
<dbReference type="InterPro" id="IPR009080">
    <property type="entry name" value="tRNAsynth_Ia_anticodon-bd"/>
</dbReference>
<comment type="caution">
    <text evidence="5">The sequence shown here is derived from an EMBL/GenBank/DDBJ whole genome shotgun (WGS) entry which is preliminary data.</text>
</comment>
<gene>
    <name evidence="5" type="ORF">IAA66_05350</name>
</gene>
<reference evidence="5" key="1">
    <citation type="submission" date="2020-10" db="EMBL/GenBank/DDBJ databases">
        <authorList>
            <person name="Gilroy R."/>
        </authorList>
    </citation>
    <scope>NUCLEOTIDE SEQUENCE</scope>
    <source>
        <strain evidence="5">ChiHile30-977</strain>
    </source>
</reference>
<feature type="non-terminal residue" evidence="5">
    <location>
        <position position="1"/>
    </location>
</feature>
<dbReference type="Gene3D" id="1.20.120.1910">
    <property type="entry name" value="Cysteine-tRNA ligase, C-terminal anti-codon recognition domain"/>
    <property type="match status" value="1"/>
</dbReference>
<evidence type="ECO:0000256" key="1">
    <source>
        <dbReference type="ARBA" id="ARBA00022598"/>
    </source>
</evidence>
<reference evidence="5" key="2">
    <citation type="journal article" date="2021" name="PeerJ">
        <title>Extensive microbial diversity within the chicken gut microbiome revealed by metagenomics and culture.</title>
        <authorList>
            <person name="Gilroy R."/>
            <person name="Ravi A."/>
            <person name="Getino M."/>
            <person name="Pursley I."/>
            <person name="Horton D.L."/>
            <person name="Alikhan N.F."/>
            <person name="Baker D."/>
            <person name="Gharbi K."/>
            <person name="Hall N."/>
            <person name="Watson M."/>
            <person name="Adriaenssens E.M."/>
            <person name="Foster-Nyarko E."/>
            <person name="Jarju S."/>
            <person name="Secka A."/>
            <person name="Antonio M."/>
            <person name="Oren A."/>
            <person name="Chaudhuri R.R."/>
            <person name="La Ragione R."/>
            <person name="Hildebrand F."/>
            <person name="Pallen M.J."/>
        </authorList>
    </citation>
    <scope>NUCLEOTIDE SEQUENCE</scope>
    <source>
        <strain evidence="5">ChiHile30-977</strain>
    </source>
</reference>
<keyword evidence="1 5" id="KW-0436">Ligase</keyword>
<proteinExistence type="predicted"/>
<dbReference type="Proteomes" id="UP000886819">
    <property type="component" value="Unassembled WGS sequence"/>
</dbReference>
<accession>A0A9D0YW02</accession>
<dbReference type="GO" id="GO:0004812">
    <property type="term" value="F:aminoacyl-tRNA ligase activity"/>
    <property type="evidence" value="ECO:0007669"/>
    <property type="project" value="InterPro"/>
</dbReference>
<name>A0A9D0YW02_9FIRM</name>
<evidence type="ECO:0000256" key="3">
    <source>
        <dbReference type="ARBA" id="ARBA00022840"/>
    </source>
</evidence>
<evidence type="ECO:0000259" key="4">
    <source>
        <dbReference type="Pfam" id="PF23493"/>
    </source>
</evidence>
<sequence>AEDAEAEKMLQARAAARKEKNWKESDRLRDALRDMGYIVEDTPQGQKLRRA</sequence>
<dbReference type="EMBL" id="DVFI01000082">
    <property type="protein sequence ID" value="HIQ62997.1"/>
    <property type="molecule type" value="Genomic_DNA"/>
</dbReference>
<dbReference type="GO" id="GO:0005524">
    <property type="term" value="F:ATP binding"/>
    <property type="evidence" value="ECO:0007669"/>
    <property type="project" value="UniProtKB-KW"/>
</dbReference>
<dbReference type="Pfam" id="PF23493">
    <property type="entry name" value="CysS_C"/>
    <property type="match status" value="1"/>
</dbReference>
<organism evidence="5 6">
    <name type="scientific">Candidatus Avichristensenella intestinipullorum</name>
    <dbReference type="NCBI Taxonomy" id="2840693"/>
    <lineage>
        <taxon>Bacteria</taxon>
        <taxon>Bacillati</taxon>
        <taxon>Bacillota</taxon>
        <taxon>Clostridia</taxon>
        <taxon>Candidatus Avichristensenella</taxon>
    </lineage>
</organism>